<evidence type="ECO:0000313" key="2">
    <source>
        <dbReference type="EMBL" id="CDO78141.1"/>
    </source>
</evidence>
<dbReference type="EMBL" id="CCBP010000679">
    <property type="protein sequence ID" value="CDO78141.1"/>
    <property type="molecule type" value="Genomic_DNA"/>
</dbReference>
<dbReference type="AlphaFoldDB" id="A0A060SVF7"/>
<dbReference type="STRING" id="5643.A0A060SVF7"/>
<feature type="region of interest" description="Disordered" evidence="1">
    <location>
        <begin position="1"/>
        <end position="45"/>
    </location>
</feature>
<feature type="compositionally biased region" description="Basic and acidic residues" evidence="1">
    <location>
        <begin position="1"/>
        <end position="10"/>
    </location>
</feature>
<accession>A0A060SVF7</accession>
<keyword evidence="3" id="KW-1185">Reference proteome</keyword>
<proteinExistence type="predicted"/>
<feature type="compositionally biased region" description="Low complexity" evidence="1">
    <location>
        <begin position="24"/>
        <end position="35"/>
    </location>
</feature>
<comment type="caution">
    <text evidence="2">The sequence shown here is derived from an EMBL/GenBank/DDBJ whole genome shotgun (WGS) entry which is preliminary data.</text>
</comment>
<protein>
    <submittedName>
        <fullName evidence="2">Uncharacterized protein</fullName>
    </submittedName>
</protein>
<feature type="region of interest" description="Disordered" evidence="1">
    <location>
        <begin position="67"/>
        <end position="97"/>
    </location>
</feature>
<evidence type="ECO:0000256" key="1">
    <source>
        <dbReference type="SAM" id="MobiDB-lite"/>
    </source>
</evidence>
<dbReference type="HOGENOM" id="CLU_547632_0_0_1"/>
<dbReference type="OrthoDB" id="73076at2759"/>
<dbReference type="OMA" id="PNTIAAW"/>
<dbReference type="Proteomes" id="UP000029665">
    <property type="component" value="Unassembled WGS sequence"/>
</dbReference>
<organism evidence="2 3">
    <name type="scientific">Pycnoporus cinnabarinus</name>
    <name type="common">Cinnabar-red polypore</name>
    <name type="synonym">Trametes cinnabarina</name>
    <dbReference type="NCBI Taxonomy" id="5643"/>
    <lineage>
        <taxon>Eukaryota</taxon>
        <taxon>Fungi</taxon>
        <taxon>Dikarya</taxon>
        <taxon>Basidiomycota</taxon>
        <taxon>Agaricomycotina</taxon>
        <taxon>Agaricomycetes</taxon>
        <taxon>Polyporales</taxon>
        <taxon>Polyporaceae</taxon>
        <taxon>Trametes</taxon>
    </lineage>
</organism>
<name>A0A060SVF7_PYCCI</name>
<gene>
    <name evidence="2" type="ORF">BN946_scf184719.g3</name>
</gene>
<sequence>MDSPHPEAHSEAFSPSFDPLHALSPAVSVPEASEPPSSPSLPSPAPSVMLQYYPIFMKGARGVSTSVKRKSASEANVQPAKKRAKPDERVGGPVGLSKSAQASRAVRLQVSSGNFVWSETKLKNWKWKIWKIDDNAVLHDDNMHVRCSKCGQWWKIKEPYEAYRYRTHFTSCKQTGAPTLQQLSEWFEWSFKRVPDTSPPKDSLAAAPNYHPCCGVSPEDDERIGTYLRRTGAVGGGGRSIVVIAKEKLSKTFSELTRQQKQAVIDAQISEHKWWNDFGERASMPRTASVKIDSFRRAIDKPIPTDKNYVFVNRFYRDPVLGELYAKTVGLRDLINPEHKTSPFIRYTQGVLKGKYSDGKLLGGLLESVMIKEDKERRGVGMQNFRWPVDYDRFLHLVFIDSPRAYRALSRYLPARTERSFRAIESEQPSIPFTITERTFQLVQEHIRALDYNGYLVLSCDNSKLLPALRLYYDDGELAMLSGRDGSGCRRCEGDRAP</sequence>
<feature type="compositionally biased region" description="Pro residues" evidence="1">
    <location>
        <begin position="36"/>
        <end position="45"/>
    </location>
</feature>
<evidence type="ECO:0000313" key="3">
    <source>
        <dbReference type="Proteomes" id="UP000029665"/>
    </source>
</evidence>
<reference evidence="2" key="1">
    <citation type="submission" date="2014-01" db="EMBL/GenBank/DDBJ databases">
        <title>The genome of the white-rot fungus Pycnoporus cinnabarinus: a basidiomycete model with a versatile arsenal for lignocellulosic biomass breakdown.</title>
        <authorList>
            <person name="Levasseur A."/>
            <person name="Lomascolo A."/>
            <person name="Ruiz-Duenas F.J."/>
            <person name="Uzan E."/>
            <person name="Piumi F."/>
            <person name="Kues U."/>
            <person name="Ram A.F.J."/>
            <person name="Murat C."/>
            <person name="Haon M."/>
            <person name="Benoit I."/>
            <person name="Arfi Y."/>
            <person name="Chevret D."/>
            <person name="Drula E."/>
            <person name="Kwon M.J."/>
            <person name="Gouret P."/>
            <person name="Lesage-Meessen L."/>
            <person name="Lombard V."/>
            <person name="Mariette J."/>
            <person name="Noirot C."/>
            <person name="Park J."/>
            <person name="Patyshakuliyeva A."/>
            <person name="Wieneger R.A.B."/>
            <person name="Wosten H.A.B."/>
            <person name="Martin F."/>
            <person name="Coutinho P.M."/>
            <person name="de Vries R."/>
            <person name="Martinez A.T."/>
            <person name="Klopp C."/>
            <person name="Pontarotti P."/>
            <person name="Henrissat B."/>
            <person name="Record E."/>
        </authorList>
    </citation>
    <scope>NUCLEOTIDE SEQUENCE [LARGE SCALE GENOMIC DNA]</scope>
    <source>
        <strain evidence="2">BRFM137</strain>
    </source>
</reference>